<keyword evidence="6 8" id="KW-0472">Membrane</keyword>
<evidence type="ECO:0000313" key="9">
    <source>
        <dbReference type="EMBL" id="RLN28795.1"/>
    </source>
</evidence>
<dbReference type="Pfam" id="PF00860">
    <property type="entry name" value="Xan_ur_permease"/>
    <property type="match status" value="1"/>
</dbReference>
<feature type="transmembrane region" description="Helical" evidence="8">
    <location>
        <begin position="83"/>
        <end position="101"/>
    </location>
</feature>
<dbReference type="OrthoDB" id="431212at2759"/>
<dbReference type="InterPro" id="IPR006043">
    <property type="entry name" value="NCS2"/>
</dbReference>
<dbReference type="EMBL" id="PQIB02000003">
    <property type="protein sequence ID" value="RLN28795.1"/>
    <property type="molecule type" value="Genomic_DNA"/>
</dbReference>
<evidence type="ECO:0000256" key="4">
    <source>
        <dbReference type="ARBA" id="ARBA00022692"/>
    </source>
</evidence>
<evidence type="ECO:0000256" key="8">
    <source>
        <dbReference type="SAM" id="Phobius"/>
    </source>
</evidence>
<protein>
    <submittedName>
        <fullName evidence="9">Adenine/guanine permease AZG1</fullName>
    </submittedName>
</protein>
<keyword evidence="4 8" id="KW-0812">Transmembrane</keyword>
<feature type="transmembrane region" description="Helical" evidence="8">
    <location>
        <begin position="56"/>
        <end position="77"/>
    </location>
</feature>
<comment type="subcellular location">
    <subcellularLocation>
        <location evidence="1">Endomembrane system</location>
        <topology evidence="1">Multi-pass membrane protein</topology>
    </subcellularLocation>
</comment>
<keyword evidence="5 8" id="KW-1133">Transmembrane helix</keyword>
<evidence type="ECO:0000256" key="6">
    <source>
        <dbReference type="ARBA" id="ARBA00023136"/>
    </source>
</evidence>
<evidence type="ECO:0000256" key="2">
    <source>
        <dbReference type="ARBA" id="ARBA00005697"/>
    </source>
</evidence>
<feature type="transmembrane region" description="Helical" evidence="8">
    <location>
        <begin position="20"/>
        <end position="44"/>
    </location>
</feature>
<name>A0A3L6SZ57_PANMI</name>
<dbReference type="GO" id="GO:0015853">
    <property type="term" value="P:adenine transport"/>
    <property type="evidence" value="ECO:0007669"/>
    <property type="project" value="TreeGrafter"/>
</dbReference>
<comment type="similarity">
    <text evidence="2">Belongs to the nucleobase:cation symporter-2 (NCS2) (TC 2.A.40) family. Azg-like subfamily.</text>
</comment>
<dbReference type="Proteomes" id="UP000275267">
    <property type="component" value="Unassembled WGS sequence"/>
</dbReference>
<dbReference type="AlphaFoldDB" id="A0A3L6SZ57"/>
<evidence type="ECO:0000256" key="5">
    <source>
        <dbReference type="ARBA" id="ARBA00022989"/>
    </source>
</evidence>
<feature type="transmembrane region" description="Helical" evidence="8">
    <location>
        <begin position="113"/>
        <end position="141"/>
    </location>
</feature>
<dbReference type="STRING" id="4540.A0A3L6SZ57"/>
<evidence type="ECO:0000256" key="7">
    <source>
        <dbReference type="SAM" id="MobiDB-lite"/>
    </source>
</evidence>
<feature type="region of interest" description="Disordered" evidence="7">
    <location>
        <begin position="161"/>
        <end position="181"/>
    </location>
</feature>
<keyword evidence="10" id="KW-1185">Reference proteome</keyword>
<gene>
    <name evidence="9" type="ORF">C2845_PM05G21540</name>
</gene>
<dbReference type="PANTHER" id="PTHR43337">
    <property type="entry name" value="XANTHINE/URACIL PERMEASE C887.17-RELATED"/>
    <property type="match status" value="1"/>
</dbReference>
<evidence type="ECO:0000313" key="10">
    <source>
        <dbReference type="Proteomes" id="UP000275267"/>
    </source>
</evidence>
<dbReference type="GO" id="GO:0005345">
    <property type="term" value="F:purine nucleobase transmembrane transporter activity"/>
    <property type="evidence" value="ECO:0007669"/>
    <property type="project" value="TreeGrafter"/>
</dbReference>
<proteinExistence type="inferred from homology"/>
<dbReference type="GO" id="GO:0005886">
    <property type="term" value="C:plasma membrane"/>
    <property type="evidence" value="ECO:0007669"/>
    <property type="project" value="TreeGrafter"/>
</dbReference>
<dbReference type="InterPro" id="IPR045018">
    <property type="entry name" value="Azg-like"/>
</dbReference>
<accession>A0A3L6SZ57</accession>
<sequence>MARFAGFVDDATGDFEGQYFAFMSDASAIVFGSLLGTSPVTAFIESSTGIREGGRTELTALTAAAYFTAALFITPLLASIPSWAVGLPLVLVGVMMMRAVAEVDWNDMRQAVPAFLTLALMPFTYSIAYGLIGGIGSYILLHSWDWACEVAARLGCRRKVGGGAERSSGGEAEQGKGTESA</sequence>
<dbReference type="GO" id="GO:0012505">
    <property type="term" value="C:endomembrane system"/>
    <property type="evidence" value="ECO:0007669"/>
    <property type="project" value="UniProtKB-SubCell"/>
</dbReference>
<comment type="caution">
    <text evidence="9">The sequence shown here is derived from an EMBL/GenBank/DDBJ whole genome shotgun (WGS) entry which is preliminary data.</text>
</comment>
<dbReference type="PANTHER" id="PTHR43337:SF1">
    <property type="entry name" value="XANTHINE_URACIL PERMEASE C887.17-RELATED"/>
    <property type="match status" value="1"/>
</dbReference>
<keyword evidence="3" id="KW-0813">Transport</keyword>
<reference evidence="10" key="1">
    <citation type="journal article" date="2019" name="Nat. Commun.">
        <title>The genome of broomcorn millet.</title>
        <authorList>
            <person name="Zou C."/>
            <person name="Miki D."/>
            <person name="Li D."/>
            <person name="Tang Q."/>
            <person name="Xiao L."/>
            <person name="Rajput S."/>
            <person name="Deng P."/>
            <person name="Jia W."/>
            <person name="Huang R."/>
            <person name="Zhang M."/>
            <person name="Sun Y."/>
            <person name="Hu J."/>
            <person name="Fu X."/>
            <person name="Schnable P.S."/>
            <person name="Li F."/>
            <person name="Zhang H."/>
            <person name="Feng B."/>
            <person name="Zhu X."/>
            <person name="Liu R."/>
            <person name="Schnable J.C."/>
            <person name="Zhu J.-K."/>
            <person name="Zhang H."/>
        </authorList>
    </citation>
    <scope>NUCLEOTIDE SEQUENCE [LARGE SCALE GENOMIC DNA]</scope>
</reference>
<organism evidence="9 10">
    <name type="scientific">Panicum miliaceum</name>
    <name type="common">Proso millet</name>
    <name type="synonym">Broomcorn millet</name>
    <dbReference type="NCBI Taxonomy" id="4540"/>
    <lineage>
        <taxon>Eukaryota</taxon>
        <taxon>Viridiplantae</taxon>
        <taxon>Streptophyta</taxon>
        <taxon>Embryophyta</taxon>
        <taxon>Tracheophyta</taxon>
        <taxon>Spermatophyta</taxon>
        <taxon>Magnoliopsida</taxon>
        <taxon>Liliopsida</taxon>
        <taxon>Poales</taxon>
        <taxon>Poaceae</taxon>
        <taxon>PACMAD clade</taxon>
        <taxon>Panicoideae</taxon>
        <taxon>Panicodae</taxon>
        <taxon>Paniceae</taxon>
        <taxon>Panicinae</taxon>
        <taxon>Panicum</taxon>
        <taxon>Panicum sect. Panicum</taxon>
    </lineage>
</organism>
<evidence type="ECO:0000256" key="3">
    <source>
        <dbReference type="ARBA" id="ARBA00022448"/>
    </source>
</evidence>
<dbReference type="GO" id="GO:0015854">
    <property type="term" value="P:guanine transport"/>
    <property type="evidence" value="ECO:0007669"/>
    <property type="project" value="TreeGrafter"/>
</dbReference>
<evidence type="ECO:0000256" key="1">
    <source>
        <dbReference type="ARBA" id="ARBA00004127"/>
    </source>
</evidence>